<dbReference type="GO" id="GO:0003700">
    <property type="term" value="F:DNA-binding transcription factor activity"/>
    <property type="evidence" value="ECO:0007669"/>
    <property type="project" value="InterPro"/>
</dbReference>
<protein>
    <submittedName>
        <fullName evidence="2">MarR family transcriptional regulator</fullName>
    </submittedName>
</protein>
<dbReference type="SUPFAM" id="SSF46785">
    <property type="entry name" value="Winged helix' DNA-binding domain"/>
    <property type="match status" value="1"/>
</dbReference>
<organism evidence="2 3">
    <name type="scientific">Candidatus Iainarchaeum sp</name>
    <dbReference type="NCBI Taxonomy" id="3101447"/>
    <lineage>
        <taxon>Archaea</taxon>
        <taxon>Candidatus Iainarchaeota</taxon>
        <taxon>Candidatus Iainarchaeia</taxon>
        <taxon>Candidatus Iainarchaeales</taxon>
        <taxon>Candidatus Iainarchaeaceae</taxon>
        <taxon>Candidatus Iainarchaeum</taxon>
    </lineage>
</organism>
<sequence length="40" mass="4078">MSLVQLSGADAFTVSQLAEKIGASPSAASRAVKELEQKTG</sequence>
<comment type="caution">
    <text evidence="2">The sequence shown here is derived from an EMBL/GenBank/DDBJ whole genome shotgun (WGS) entry which is preliminary data.</text>
</comment>
<dbReference type="InterPro" id="IPR036388">
    <property type="entry name" value="WH-like_DNA-bd_sf"/>
</dbReference>
<reference evidence="3" key="1">
    <citation type="journal article" date="2020" name="bioRxiv">
        <title>A rank-normalized archaeal taxonomy based on genome phylogeny resolves widespread incomplete and uneven classifications.</title>
        <authorList>
            <person name="Rinke C."/>
            <person name="Chuvochina M."/>
            <person name="Mussig A.J."/>
            <person name="Chaumeil P.-A."/>
            <person name="Waite D.W."/>
            <person name="Whitman W.B."/>
            <person name="Parks D.H."/>
            <person name="Hugenholtz P."/>
        </authorList>
    </citation>
    <scope>NUCLEOTIDE SEQUENCE [LARGE SCALE GENOMIC DNA]</scope>
</reference>
<dbReference type="Proteomes" id="UP000565078">
    <property type="component" value="Unassembled WGS sequence"/>
</dbReference>
<evidence type="ECO:0000313" key="3">
    <source>
        <dbReference type="Proteomes" id="UP000565078"/>
    </source>
</evidence>
<name>A0A7J4IZB9_9ARCH</name>
<dbReference type="InterPro" id="IPR036390">
    <property type="entry name" value="WH_DNA-bd_sf"/>
</dbReference>
<proteinExistence type="predicted"/>
<feature type="domain" description="HTH marR-type" evidence="1">
    <location>
        <begin position="3"/>
        <end position="38"/>
    </location>
</feature>
<dbReference type="EMBL" id="DUGC01000051">
    <property type="protein sequence ID" value="HIH09609.1"/>
    <property type="molecule type" value="Genomic_DNA"/>
</dbReference>
<evidence type="ECO:0000313" key="2">
    <source>
        <dbReference type="EMBL" id="HIH09609.1"/>
    </source>
</evidence>
<evidence type="ECO:0000259" key="1">
    <source>
        <dbReference type="Pfam" id="PF01047"/>
    </source>
</evidence>
<gene>
    <name evidence="2" type="ORF">HA254_02960</name>
</gene>
<dbReference type="AlphaFoldDB" id="A0A7J4IZB9"/>
<dbReference type="Gene3D" id="1.10.10.10">
    <property type="entry name" value="Winged helix-like DNA-binding domain superfamily/Winged helix DNA-binding domain"/>
    <property type="match status" value="1"/>
</dbReference>
<accession>A0A7J4IZB9</accession>
<dbReference type="Pfam" id="PF01047">
    <property type="entry name" value="MarR"/>
    <property type="match status" value="1"/>
</dbReference>
<dbReference type="InterPro" id="IPR000835">
    <property type="entry name" value="HTH_MarR-typ"/>
</dbReference>